<feature type="signal peptide" evidence="1">
    <location>
        <begin position="1"/>
        <end position="17"/>
    </location>
</feature>
<dbReference type="EMBL" id="JNCF01000032">
    <property type="protein sequence ID" value="KGP62943.1"/>
    <property type="molecule type" value="Genomic_DNA"/>
</dbReference>
<dbReference type="OrthoDB" id="9147983at2"/>
<dbReference type="AlphaFoldDB" id="A0A0A2T6B2"/>
<sequence length="317" mass="36619">MRLFYSLLGFMVFNLVACEKVALMTTPAKKQQSSKSQLAAQAEKYFWQTLHEGRYQDIPKADYLLMAAYLENPYDSKLAAHLGFIHIWKITETGRTKNHSPLIPNQIILSKKYFADALQLDPENSIYQGFYGDTQLVEGQIFKDKRQEVEGYFTLKAAINNWPEFNYFTAGYPMSSLSADSEHFKEGLEWQWETLDLCAGKKIDRKNPDYTLFMNRETTVGQQRACWNSMIAPHNFEGFFMNLGDMLVKSGEPETGVKIYQNAKLSKSYDKWPYKDMLEKRILNAKANVKNFNQKSNNPDQSIMFNSGYGCVVCHQR</sequence>
<evidence type="ECO:0000313" key="3">
    <source>
        <dbReference type="Proteomes" id="UP000054422"/>
    </source>
</evidence>
<dbReference type="RefSeq" id="WP_035890270.1">
    <property type="nucleotide sequence ID" value="NZ_JNCF01000032.1"/>
</dbReference>
<evidence type="ECO:0000313" key="2">
    <source>
        <dbReference type="EMBL" id="KGP62943.1"/>
    </source>
</evidence>
<comment type="caution">
    <text evidence="2">The sequence shown here is derived from an EMBL/GenBank/DDBJ whole genome shotgun (WGS) entry which is preliminary data.</text>
</comment>
<organism evidence="2 3">
    <name type="scientific">Legionella norrlandica</name>
    <dbReference type="NCBI Taxonomy" id="1498499"/>
    <lineage>
        <taxon>Bacteria</taxon>
        <taxon>Pseudomonadati</taxon>
        <taxon>Pseudomonadota</taxon>
        <taxon>Gammaproteobacteria</taxon>
        <taxon>Legionellales</taxon>
        <taxon>Legionellaceae</taxon>
        <taxon>Legionella</taxon>
    </lineage>
</organism>
<proteinExistence type="predicted"/>
<keyword evidence="1" id="KW-0732">Signal</keyword>
<protein>
    <submittedName>
        <fullName evidence="2">Uncharacterized protein</fullName>
    </submittedName>
</protein>
<feature type="chain" id="PRO_5001993980" evidence="1">
    <location>
        <begin position="18"/>
        <end position="317"/>
    </location>
</feature>
<keyword evidence="3" id="KW-1185">Reference proteome</keyword>
<gene>
    <name evidence="2" type="ORF">EP47_07440</name>
</gene>
<dbReference type="Proteomes" id="UP000054422">
    <property type="component" value="Unassembled WGS sequence"/>
</dbReference>
<reference evidence="2 3" key="1">
    <citation type="submission" date="2014-05" db="EMBL/GenBank/DDBJ databases">
        <authorList>
            <person name="Rizzardi K."/>
            <person name="Winiecka-Krusnell J."/>
            <person name="Ramliden M."/>
            <person name="Alm E."/>
            <person name="Andersson S."/>
            <person name="Byfors S."/>
        </authorList>
    </citation>
    <scope>NUCLEOTIDE SEQUENCE [LARGE SCALE GENOMIC DNA]</scope>
    <source>
        <strain evidence="2 3">LEGN</strain>
    </source>
</reference>
<evidence type="ECO:0000256" key="1">
    <source>
        <dbReference type="SAM" id="SignalP"/>
    </source>
</evidence>
<name>A0A0A2T6B2_9GAMM</name>
<accession>A0A0A2T6B2</accession>